<keyword evidence="1" id="KW-0472">Membrane</keyword>
<feature type="transmembrane region" description="Helical" evidence="1">
    <location>
        <begin position="231"/>
        <end position="248"/>
    </location>
</feature>
<keyword evidence="3" id="KW-1185">Reference proteome</keyword>
<dbReference type="RefSeq" id="WP_254577003.1">
    <property type="nucleotide sequence ID" value="NZ_CP100595.1"/>
</dbReference>
<feature type="transmembrane region" description="Helical" evidence="1">
    <location>
        <begin position="297"/>
        <end position="317"/>
    </location>
</feature>
<accession>A0ABY5E3U0</accession>
<feature type="transmembrane region" description="Helical" evidence="1">
    <location>
        <begin position="407"/>
        <end position="428"/>
    </location>
</feature>
<feature type="transmembrane region" description="Helical" evidence="1">
    <location>
        <begin position="81"/>
        <end position="102"/>
    </location>
</feature>
<gene>
    <name evidence="2" type="ORF">NJU99_01690</name>
</gene>
<feature type="transmembrane region" description="Helical" evidence="1">
    <location>
        <begin position="55"/>
        <end position="74"/>
    </location>
</feature>
<evidence type="ECO:0000256" key="1">
    <source>
        <dbReference type="SAM" id="Phobius"/>
    </source>
</evidence>
<evidence type="ECO:0000313" key="3">
    <source>
        <dbReference type="Proteomes" id="UP001060012"/>
    </source>
</evidence>
<evidence type="ECO:0000313" key="2">
    <source>
        <dbReference type="EMBL" id="UTJ06824.1"/>
    </source>
</evidence>
<name>A0ABY5E3U0_9BACT</name>
<keyword evidence="1" id="KW-1133">Transmembrane helix</keyword>
<feature type="transmembrane region" description="Helical" evidence="1">
    <location>
        <begin position="366"/>
        <end position="387"/>
    </location>
</feature>
<sequence length="430" mass="47882">MNKALASLSGILIFSSFLITFLAYFFNNSLLIIAGVLAWLSLSFSYTSLKSKKMLNILLLLSLIAFAICFFYGFSIDFVKVFTVNQYLLTLLIGVGFLRLIATPKKDKSANLPKGKQSFLKTYLGVHLFGSVINLSSLILVADKLYKKANLTKTQIVLLTRAFSTDAYWSPFFVAFAAALTYAPNLKAGVILINGLILAFIAFLFTYYEVNKDKSFNLDEFRGYPMAFDTLLLPFCLAVLVLLTNHFYPDIKVIVLISLFSFLLTILVLPIKKGVSKTTSKIVNHIFEELPKMKVELSLFLIAGMFGISVSSILLGLELTLPFEEFDWIIASILLAIFIVLAFVGIHPIITIAIIGEFLSSVNHTLLAVTFLMAWATTVSTSPFSGLNLTIVARYNLNAKDIFKANIFYALKMYIVGVVCLYILSNFIKL</sequence>
<feature type="transmembrane region" description="Helical" evidence="1">
    <location>
        <begin position="30"/>
        <end position="49"/>
    </location>
</feature>
<keyword evidence="1" id="KW-0812">Transmembrane</keyword>
<organism evidence="2 3">
    <name type="scientific">Arcobacter roscoffensis</name>
    <dbReference type="NCBI Taxonomy" id="2961520"/>
    <lineage>
        <taxon>Bacteria</taxon>
        <taxon>Pseudomonadati</taxon>
        <taxon>Campylobacterota</taxon>
        <taxon>Epsilonproteobacteria</taxon>
        <taxon>Campylobacterales</taxon>
        <taxon>Arcobacteraceae</taxon>
        <taxon>Arcobacter</taxon>
    </lineage>
</organism>
<dbReference type="Proteomes" id="UP001060012">
    <property type="component" value="Chromosome"/>
</dbReference>
<reference evidence="2" key="1">
    <citation type="submission" date="2022-07" db="EMBL/GenBank/DDBJ databases">
        <title>Arcobacter roscoffensis sp. nov., a marine bacterium isolated from coastal seawater collected from Roscoff, France.</title>
        <authorList>
            <person name="Pascual J."/>
            <person name="Lepeaux C."/>
            <person name="Methner A."/>
            <person name="Overmann J."/>
        </authorList>
    </citation>
    <scope>NUCLEOTIDE SEQUENCE</scope>
    <source>
        <strain evidence="2">ARW1-2F2</strain>
    </source>
</reference>
<dbReference type="EMBL" id="CP100595">
    <property type="protein sequence ID" value="UTJ06824.1"/>
    <property type="molecule type" value="Genomic_DNA"/>
</dbReference>
<proteinExistence type="predicted"/>
<feature type="transmembrane region" description="Helical" evidence="1">
    <location>
        <begin position="163"/>
        <end position="183"/>
    </location>
</feature>
<feature type="transmembrane region" description="Helical" evidence="1">
    <location>
        <begin position="122"/>
        <end position="142"/>
    </location>
</feature>
<feature type="transmembrane region" description="Helical" evidence="1">
    <location>
        <begin position="6"/>
        <end position="25"/>
    </location>
</feature>
<feature type="transmembrane region" description="Helical" evidence="1">
    <location>
        <begin position="254"/>
        <end position="271"/>
    </location>
</feature>
<feature type="transmembrane region" description="Helical" evidence="1">
    <location>
        <begin position="189"/>
        <end position="210"/>
    </location>
</feature>
<feature type="transmembrane region" description="Helical" evidence="1">
    <location>
        <begin position="329"/>
        <end position="354"/>
    </location>
</feature>
<protein>
    <submittedName>
        <fullName evidence="2">Tellurium resistance protein TerC</fullName>
    </submittedName>
</protein>